<dbReference type="Pfam" id="PF02517">
    <property type="entry name" value="Rce1-like"/>
    <property type="match status" value="1"/>
</dbReference>
<dbReference type="InterPro" id="IPR003675">
    <property type="entry name" value="Rce1/LyrA-like_dom"/>
</dbReference>
<keyword evidence="3" id="KW-0378">Hydrolase</keyword>
<feature type="transmembrane region" description="Helical" evidence="1">
    <location>
        <begin position="99"/>
        <end position="118"/>
    </location>
</feature>
<dbReference type="AlphaFoldDB" id="A0A9J6RFR7"/>
<dbReference type="Proteomes" id="UP001084197">
    <property type="component" value="Unassembled WGS sequence"/>
</dbReference>
<dbReference type="RefSeq" id="WP_268780946.1">
    <property type="nucleotide sequence ID" value="NZ_JAPRAT010000029.1"/>
</dbReference>
<dbReference type="GO" id="GO:0008237">
    <property type="term" value="F:metallopeptidase activity"/>
    <property type="evidence" value="ECO:0007669"/>
    <property type="project" value="UniProtKB-KW"/>
</dbReference>
<feature type="transmembrane region" description="Helical" evidence="1">
    <location>
        <begin position="125"/>
        <end position="143"/>
    </location>
</feature>
<organism evidence="3 4">
    <name type="scientific">Natronobacillus azotifigens</name>
    <dbReference type="NCBI Taxonomy" id="472978"/>
    <lineage>
        <taxon>Bacteria</taxon>
        <taxon>Bacillati</taxon>
        <taxon>Bacillota</taxon>
        <taxon>Bacilli</taxon>
        <taxon>Bacillales</taxon>
        <taxon>Bacillaceae</taxon>
        <taxon>Natronobacillus</taxon>
    </lineage>
</organism>
<feature type="domain" description="CAAX prenyl protease 2/Lysostaphin resistance protein A-like" evidence="2">
    <location>
        <begin position="58"/>
        <end position="163"/>
    </location>
</feature>
<keyword evidence="1" id="KW-0812">Transmembrane</keyword>
<evidence type="ECO:0000313" key="3">
    <source>
        <dbReference type="EMBL" id="MCZ0704179.1"/>
    </source>
</evidence>
<keyword evidence="3" id="KW-0645">Protease</keyword>
<evidence type="ECO:0000259" key="2">
    <source>
        <dbReference type="Pfam" id="PF02517"/>
    </source>
</evidence>
<keyword evidence="3" id="KW-0482">Metalloprotease</keyword>
<dbReference type="GO" id="GO:0080120">
    <property type="term" value="P:CAAX-box protein maturation"/>
    <property type="evidence" value="ECO:0007669"/>
    <property type="project" value="UniProtKB-ARBA"/>
</dbReference>
<proteinExistence type="predicted"/>
<comment type="caution">
    <text evidence="3">The sequence shown here is derived from an EMBL/GenBank/DDBJ whole genome shotgun (WGS) entry which is preliminary data.</text>
</comment>
<dbReference type="EMBL" id="JAPRAT010000029">
    <property type="protein sequence ID" value="MCZ0704179.1"/>
    <property type="molecule type" value="Genomic_DNA"/>
</dbReference>
<name>A0A9J6RFR7_9BACI</name>
<accession>A0A9J6RFR7</accession>
<keyword evidence="4" id="KW-1185">Reference proteome</keyword>
<dbReference type="GO" id="GO:0004175">
    <property type="term" value="F:endopeptidase activity"/>
    <property type="evidence" value="ECO:0007669"/>
    <property type="project" value="UniProtKB-ARBA"/>
</dbReference>
<gene>
    <name evidence="3" type="ORF">OWO01_13275</name>
</gene>
<protein>
    <submittedName>
        <fullName evidence="3">CPBP family intramembrane metalloprotease</fullName>
    </submittedName>
</protein>
<evidence type="ECO:0000256" key="1">
    <source>
        <dbReference type="SAM" id="Phobius"/>
    </source>
</evidence>
<keyword evidence="1" id="KW-0472">Membrane</keyword>
<keyword evidence="1" id="KW-1133">Transmembrane helix</keyword>
<evidence type="ECO:0000313" key="4">
    <source>
        <dbReference type="Proteomes" id="UP001084197"/>
    </source>
</evidence>
<feature type="transmembrane region" description="Helical" evidence="1">
    <location>
        <begin position="149"/>
        <end position="170"/>
    </location>
</feature>
<reference evidence="3" key="1">
    <citation type="submission" date="2022-11" db="EMBL/GenBank/DDBJ databases">
        <title>WGS of Natronobacillus azotifigens 24KS-1, an anaerobic diazotrophic haloalkaliphile from soda-rich habitats.</title>
        <authorList>
            <person name="Sorokin D.Y."/>
            <person name="Merkel A.Y."/>
        </authorList>
    </citation>
    <scope>NUCLEOTIDE SEQUENCE</scope>
    <source>
        <strain evidence="3">24KS-1</strain>
    </source>
</reference>
<sequence>MSSIISLVFIALSSKLSWKDIGFTVPKQGTWSRVLIVLSGSTLFYALIYEASTPSLETLIFQGTMPGIEEEIVYRGILWVLIAQALPQSTRRLWGADVSWSLIITTILFGLIHGVIVDQHFNISIDYWAIITTGISGFFFGWIRAYSGSILPAIVLHNGMNLLIYTIPWLRSFLL</sequence>